<dbReference type="AlphaFoldDB" id="A0A4Z2FIR8"/>
<reference evidence="3 4" key="1">
    <citation type="submission" date="2019-03" db="EMBL/GenBank/DDBJ databases">
        <title>First draft genome of Liparis tanakae, snailfish: a comprehensive survey of snailfish specific genes.</title>
        <authorList>
            <person name="Kim W."/>
            <person name="Song I."/>
            <person name="Jeong J.-H."/>
            <person name="Kim D."/>
            <person name="Kim S."/>
            <person name="Ryu S."/>
            <person name="Song J.Y."/>
            <person name="Lee S.K."/>
        </authorList>
    </citation>
    <scope>NUCLEOTIDE SEQUENCE [LARGE SCALE GENOMIC DNA]</scope>
    <source>
        <tissue evidence="3">Muscle</tissue>
    </source>
</reference>
<gene>
    <name evidence="3" type="ORF">EYF80_048752</name>
</gene>
<keyword evidence="2" id="KW-0472">Membrane</keyword>
<evidence type="ECO:0000256" key="2">
    <source>
        <dbReference type="SAM" id="Phobius"/>
    </source>
</evidence>
<dbReference type="EMBL" id="SRLO01001136">
    <property type="protein sequence ID" value="TNN41088.1"/>
    <property type="molecule type" value="Genomic_DNA"/>
</dbReference>
<evidence type="ECO:0000256" key="1">
    <source>
        <dbReference type="SAM" id="MobiDB-lite"/>
    </source>
</evidence>
<evidence type="ECO:0000313" key="4">
    <source>
        <dbReference type="Proteomes" id="UP000314294"/>
    </source>
</evidence>
<proteinExistence type="predicted"/>
<keyword evidence="4" id="KW-1185">Reference proteome</keyword>
<feature type="transmembrane region" description="Helical" evidence="2">
    <location>
        <begin position="6"/>
        <end position="25"/>
    </location>
</feature>
<keyword evidence="2" id="KW-0812">Transmembrane</keyword>
<evidence type="ECO:0000313" key="3">
    <source>
        <dbReference type="EMBL" id="TNN41088.1"/>
    </source>
</evidence>
<organism evidence="3 4">
    <name type="scientific">Liparis tanakae</name>
    <name type="common">Tanaka's snailfish</name>
    <dbReference type="NCBI Taxonomy" id="230148"/>
    <lineage>
        <taxon>Eukaryota</taxon>
        <taxon>Metazoa</taxon>
        <taxon>Chordata</taxon>
        <taxon>Craniata</taxon>
        <taxon>Vertebrata</taxon>
        <taxon>Euteleostomi</taxon>
        <taxon>Actinopterygii</taxon>
        <taxon>Neopterygii</taxon>
        <taxon>Teleostei</taxon>
        <taxon>Neoteleostei</taxon>
        <taxon>Acanthomorphata</taxon>
        <taxon>Eupercaria</taxon>
        <taxon>Perciformes</taxon>
        <taxon>Cottioidei</taxon>
        <taxon>Cottales</taxon>
        <taxon>Liparidae</taxon>
        <taxon>Liparis</taxon>
    </lineage>
</organism>
<dbReference type="Proteomes" id="UP000314294">
    <property type="component" value="Unassembled WGS sequence"/>
</dbReference>
<name>A0A4Z2FIR8_9TELE</name>
<keyword evidence="2" id="KW-1133">Transmembrane helix</keyword>
<accession>A0A4Z2FIR8</accession>
<protein>
    <submittedName>
        <fullName evidence="3">Uncharacterized protein</fullName>
    </submittedName>
</protein>
<sequence length="75" mass="8237">MTTSWISVLTNAVWGGVWVLVWVLVPPPLETPPQHRDQWPLPGPPLRVTDSTSRGLSLRVDTHALVSLNGETTLS</sequence>
<comment type="caution">
    <text evidence="3">The sequence shown here is derived from an EMBL/GenBank/DDBJ whole genome shotgun (WGS) entry which is preliminary data.</text>
</comment>
<feature type="region of interest" description="Disordered" evidence="1">
    <location>
        <begin position="33"/>
        <end position="52"/>
    </location>
</feature>